<feature type="non-terminal residue" evidence="1">
    <location>
        <position position="1"/>
    </location>
</feature>
<comment type="caution">
    <text evidence="1">The sequence shown here is derived from an EMBL/GenBank/DDBJ whole genome shotgun (WGS) entry which is preliminary data.</text>
</comment>
<name>A0AA36DI07_9BILA</name>
<proteinExistence type="predicted"/>
<protein>
    <submittedName>
        <fullName evidence="1">Uncharacterized protein</fullName>
    </submittedName>
</protein>
<keyword evidence="2" id="KW-1185">Reference proteome</keyword>
<reference evidence="1" key="1">
    <citation type="submission" date="2023-06" db="EMBL/GenBank/DDBJ databases">
        <authorList>
            <person name="Delattre M."/>
        </authorList>
    </citation>
    <scope>NUCLEOTIDE SEQUENCE</scope>
    <source>
        <strain evidence="1">AF72</strain>
    </source>
</reference>
<accession>A0AA36DI07</accession>
<dbReference type="EMBL" id="CATQJA010002710">
    <property type="protein sequence ID" value="CAJ0587507.1"/>
    <property type="molecule type" value="Genomic_DNA"/>
</dbReference>
<evidence type="ECO:0000313" key="1">
    <source>
        <dbReference type="EMBL" id="CAJ0587507.1"/>
    </source>
</evidence>
<evidence type="ECO:0000313" key="2">
    <source>
        <dbReference type="Proteomes" id="UP001177023"/>
    </source>
</evidence>
<gene>
    <name evidence="1" type="ORF">MSPICULIGERA_LOCUS25472</name>
</gene>
<dbReference type="AlphaFoldDB" id="A0AA36DI07"/>
<dbReference type="Proteomes" id="UP001177023">
    <property type="component" value="Unassembled WGS sequence"/>
</dbReference>
<organism evidence="1 2">
    <name type="scientific">Mesorhabditis spiculigera</name>
    <dbReference type="NCBI Taxonomy" id="96644"/>
    <lineage>
        <taxon>Eukaryota</taxon>
        <taxon>Metazoa</taxon>
        <taxon>Ecdysozoa</taxon>
        <taxon>Nematoda</taxon>
        <taxon>Chromadorea</taxon>
        <taxon>Rhabditida</taxon>
        <taxon>Rhabditina</taxon>
        <taxon>Rhabditomorpha</taxon>
        <taxon>Rhabditoidea</taxon>
        <taxon>Rhabditidae</taxon>
        <taxon>Mesorhabditinae</taxon>
        <taxon>Mesorhabditis</taxon>
    </lineage>
</organism>
<sequence>MPYSFDNALIADGWAILKSNKQKSMTRQKPDQRYCVPRAVADRAVPASTFIDVVGFGCIDQCRRWVAFMGIKMVLHR</sequence>